<dbReference type="Proteomes" id="UP001055115">
    <property type="component" value="Unassembled WGS sequence"/>
</dbReference>
<keyword evidence="1" id="KW-0472">Membrane</keyword>
<name>A0AA37LBF7_9PEZI</name>
<dbReference type="EMBL" id="BQXU01000006">
    <property type="protein sequence ID" value="GKT42895.1"/>
    <property type="molecule type" value="Genomic_DNA"/>
</dbReference>
<keyword evidence="3" id="KW-1185">Reference proteome</keyword>
<reference evidence="2 3" key="1">
    <citation type="submission" date="2022-03" db="EMBL/GenBank/DDBJ databases">
        <title>Genome data of Colletotrichum spp.</title>
        <authorList>
            <person name="Utami Y.D."/>
            <person name="Hiruma K."/>
        </authorList>
    </citation>
    <scope>NUCLEOTIDE SEQUENCE [LARGE SCALE GENOMIC DNA]</scope>
    <source>
        <strain evidence="2 3">MAFF 239500</strain>
    </source>
</reference>
<accession>A0AA37LBF7</accession>
<dbReference type="RefSeq" id="XP_049125245.1">
    <property type="nucleotide sequence ID" value="XM_049269288.1"/>
</dbReference>
<organism evidence="2 3">
    <name type="scientific">Colletotrichum spaethianum</name>
    <dbReference type="NCBI Taxonomy" id="700344"/>
    <lineage>
        <taxon>Eukaryota</taxon>
        <taxon>Fungi</taxon>
        <taxon>Dikarya</taxon>
        <taxon>Ascomycota</taxon>
        <taxon>Pezizomycotina</taxon>
        <taxon>Sordariomycetes</taxon>
        <taxon>Hypocreomycetidae</taxon>
        <taxon>Glomerellales</taxon>
        <taxon>Glomerellaceae</taxon>
        <taxon>Colletotrichum</taxon>
        <taxon>Colletotrichum spaethianum species complex</taxon>
    </lineage>
</organism>
<evidence type="ECO:0000313" key="2">
    <source>
        <dbReference type="EMBL" id="GKT42895.1"/>
    </source>
</evidence>
<proteinExistence type="predicted"/>
<dbReference type="AlphaFoldDB" id="A0AA37LBF7"/>
<evidence type="ECO:0000313" key="3">
    <source>
        <dbReference type="Proteomes" id="UP001055115"/>
    </source>
</evidence>
<dbReference type="GeneID" id="73323878"/>
<sequence length="138" mass="15943">MPTIIDGRVSHRPYTRSETAARIAHLLHNPHLLTVREVVCGIYLLYVAYLALLTLLSIGFLIFEADGREMWCPADPPVPAWYPPGWKVEMSRWDCFRVLRWMVLRRVWALAYELFAWGFVGALGAFVVEEGIRRARGR</sequence>
<feature type="transmembrane region" description="Helical" evidence="1">
    <location>
        <begin position="43"/>
        <end position="63"/>
    </location>
</feature>
<keyword evidence="1" id="KW-1133">Transmembrane helix</keyword>
<evidence type="ECO:0000256" key="1">
    <source>
        <dbReference type="SAM" id="Phobius"/>
    </source>
</evidence>
<feature type="transmembrane region" description="Helical" evidence="1">
    <location>
        <begin position="107"/>
        <end position="128"/>
    </location>
</feature>
<gene>
    <name evidence="2" type="ORF">ColSpa_03076</name>
</gene>
<keyword evidence="1" id="KW-0812">Transmembrane</keyword>
<protein>
    <submittedName>
        <fullName evidence="2">Uncharacterized protein</fullName>
    </submittedName>
</protein>
<comment type="caution">
    <text evidence="2">The sequence shown here is derived from an EMBL/GenBank/DDBJ whole genome shotgun (WGS) entry which is preliminary data.</text>
</comment>